<dbReference type="SUPFAM" id="SSF56672">
    <property type="entry name" value="DNA/RNA polymerases"/>
    <property type="match status" value="1"/>
</dbReference>
<dbReference type="Gene3D" id="3.30.70.270">
    <property type="match status" value="2"/>
</dbReference>
<dbReference type="InterPro" id="IPR021109">
    <property type="entry name" value="Peptidase_aspartic_dom_sf"/>
</dbReference>
<dbReference type="InterPro" id="IPR032567">
    <property type="entry name" value="RTL1-rel"/>
</dbReference>
<dbReference type="CDD" id="cd01647">
    <property type="entry name" value="RT_LTR"/>
    <property type="match status" value="1"/>
</dbReference>
<comment type="caution">
    <text evidence="3">The sequence shown here is derived from an EMBL/GenBank/DDBJ whole genome shotgun (WGS) entry which is preliminary data.</text>
</comment>
<dbReference type="Gene3D" id="2.40.70.10">
    <property type="entry name" value="Acid Proteases"/>
    <property type="match status" value="1"/>
</dbReference>
<protein>
    <submittedName>
        <fullName evidence="3">Reverse transcriptase domain-containing protein</fullName>
    </submittedName>
</protein>
<dbReference type="GO" id="GO:0003964">
    <property type="term" value="F:RNA-directed DNA polymerase activity"/>
    <property type="evidence" value="ECO:0007669"/>
    <property type="project" value="UniProtKB-KW"/>
</dbReference>
<feature type="compositionally biased region" description="Basic and acidic residues" evidence="1">
    <location>
        <begin position="93"/>
        <end position="109"/>
    </location>
</feature>
<organism evidence="3 4">
    <name type="scientific">Tanacetum coccineum</name>
    <dbReference type="NCBI Taxonomy" id="301880"/>
    <lineage>
        <taxon>Eukaryota</taxon>
        <taxon>Viridiplantae</taxon>
        <taxon>Streptophyta</taxon>
        <taxon>Embryophyta</taxon>
        <taxon>Tracheophyta</taxon>
        <taxon>Spermatophyta</taxon>
        <taxon>Magnoliopsida</taxon>
        <taxon>eudicotyledons</taxon>
        <taxon>Gunneridae</taxon>
        <taxon>Pentapetalae</taxon>
        <taxon>asterids</taxon>
        <taxon>campanulids</taxon>
        <taxon>Asterales</taxon>
        <taxon>Asteraceae</taxon>
        <taxon>Asteroideae</taxon>
        <taxon>Anthemideae</taxon>
        <taxon>Anthemidinae</taxon>
        <taxon>Tanacetum</taxon>
    </lineage>
</organism>
<keyword evidence="3" id="KW-0808">Transferase</keyword>
<feature type="domain" description="Reverse transcriptase/retrotransposon-derived protein RNase H-like" evidence="2">
    <location>
        <begin position="489"/>
        <end position="570"/>
    </location>
</feature>
<sequence>MMLENFCLEEEISKMEDELRNLRLRDHDIAAYTNRFHELVLLCPDVVPSTRKKVNQYIKGLPSYIQGETYSSKPTTLNEAIRMAHGLMEHKVQGWKEKNAEENKRKWEGGSEGNNQGNRNNNRETTVKTAVTIKTITEEMVLFQVWGPESPHQQWIVSREEEAGWKECKWSCVRRERCRSSLRPKCGDRISASYEVELADGRIASTNTVLKRCTLNLVNHLFKIDLMPIELGTFDVIIGMDWLVAHDVAIICGIKEVHIPIKNQMLVVKGDSNSSRLKVISCIEARKYIERGCHLFLAHVTEKEKSKKRLEDVPVICDFLEVFLDDLPGLPPSRQVEFKIDLVPSAAPVARAPYRLAPSKMKELSEQLKELLEKGFIRPSSSPWGAPVLFVKKKDGSFCMCIDYRELNKLTVKNRYPLSRIDDLFDQLQGVHVDPAKIEVIKNWPALTSPTEVRQFMGLAGYYRRFIEGFSLIAKPLTKLTQKNKKFEWGADEDEAFQKLKRDLCTALILALPEGPDYFVVYCDASLKGYGAVLMQRDKVIAYASRQLKTHEENYTTHDLELGVAVFALRL</sequence>
<dbReference type="CDD" id="cd00303">
    <property type="entry name" value="retropepsin_like"/>
    <property type="match status" value="1"/>
</dbReference>
<keyword evidence="3" id="KW-0695">RNA-directed DNA polymerase</keyword>
<dbReference type="Proteomes" id="UP001151760">
    <property type="component" value="Unassembled WGS sequence"/>
</dbReference>
<keyword evidence="4" id="KW-1185">Reference proteome</keyword>
<evidence type="ECO:0000259" key="2">
    <source>
        <dbReference type="Pfam" id="PF17919"/>
    </source>
</evidence>
<reference evidence="3" key="2">
    <citation type="submission" date="2022-01" db="EMBL/GenBank/DDBJ databases">
        <authorList>
            <person name="Yamashiro T."/>
            <person name="Shiraishi A."/>
            <person name="Satake H."/>
            <person name="Nakayama K."/>
        </authorList>
    </citation>
    <scope>NUCLEOTIDE SEQUENCE</scope>
</reference>
<dbReference type="InterPro" id="IPR043128">
    <property type="entry name" value="Rev_trsase/Diguanyl_cyclase"/>
</dbReference>
<name>A0ABQ5BLV5_9ASTR</name>
<accession>A0ABQ5BLV5</accession>
<dbReference type="Pfam" id="PF08284">
    <property type="entry name" value="RVP_2"/>
    <property type="match status" value="1"/>
</dbReference>
<dbReference type="Pfam" id="PF17919">
    <property type="entry name" value="RT_RNaseH_2"/>
    <property type="match status" value="1"/>
</dbReference>
<evidence type="ECO:0000313" key="4">
    <source>
        <dbReference type="Proteomes" id="UP001151760"/>
    </source>
</evidence>
<dbReference type="EMBL" id="BQNB010013340">
    <property type="protein sequence ID" value="GJT14772.1"/>
    <property type="molecule type" value="Genomic_DNA"/>
</dbReference>
<dbReference type="PANTHER" id="PTHR15503:SF45">
    <property type="entry name" value="RNA-DIRECTED DNA POLYMERASE HOMOLOG"/>
    <property type="match status" value="1"/>
</dbReference>
<dbReference type="InterPro" id="IPR043502">
    <property type="entry name" value="DNA/RNA_pol_sf"/>
</dbReference>
<dbReference type="InterPro" id="IPR041577">
    <property type="entry name" value="RT_RNaseH_2"/>
</dbReference>
<dbReference type="PANTHER" id="PTHR15503">
    <property type="entry name" value="LDOC1 RELATED"/>
    <property type="match status" value="1"/>
</dbReference>
<feature type="region of interest" description="Disordered" evidence="1">
    <location>
        <begin position="93"/>
        <end position="124"/>
    </location>
</feature>
<keyword evidence="3" id="KW-0548">Nucleotidyltransferase</keyword>
<evidence type="ECO:0000256" key="1">
    <source>
        <dbReference type="SAM" id="MobiDB-lite"/>
    </source>
</evidence>
<evidence type="ECO:0000313" key="3">
    <source>
        <dbReference type="EMBL" id="GJT14772.1"/>
    </source>
</evidence>
<proteinExistence type="predicted"/>
<dbReference type="Gene3D" id="3.10.10.10">
    <property type="entry name" value="HIV Type 1 Reverse Transcriptase, subunit A, domain 1"/>
    <property type="match status" value="1"/>
</dbReference>
<gene>
    <name evidence="3" type="ORF">Tco_0873478</name>
</gene>
<reference evidence="3" key="1">
    <citation type="journal article" date="2022" name="Int. J. Mol. Sci.">
        <title>Draft Genome of Tanacetum Coccineum: Genomic Comparison of Closely Related Tanacetum-Family Plants.</title>
        <authorList>
            <person name="Yamashiro T."/>
            <person name="Shiraishi A."/>
            <person name="Nakayama K."/>
            <person name="Satake H."/>
        </authorList>
    </citation>
    <scope>NUCLEOTIDE SEQUENCE</scope>
</reference>